<dbReference type="Proteomes" id="UP000823388">
    <property type="component" value="Chromosome 8N"/>
</dbReference>
<evidence type="ECO:0000313" key="2">
    <source>
        <dbReference type="Proteomes" id="UP000823388"/>
    </source>
</evidence>
<protein>
    <submittedName>
        <fullName evidence="1">Uncharacterized protein</fullName>
    </submittedName>
</protein>
<reference evidence="1" key="1">
    <citation type="submission" date="2020-05" db="EMBL/GenBank/DDBJ databases">
        <title>WGS assembly of Panicum virgatum.</title>
        <authorList>
            <person name="Lovell J.T."/>
            <person name="Jenkins J."/>
            <person name="Shu S."/>
            <person name="Juenger T.E."/>
            <person name="Schmutz J."/>
        </authorList>
    </citation>
    <scope>NUCLEOTIDE SEQUENCE</scope>
    <source>
        <strain evidence="1">AP13</strain>
    </source>
</reference>
<accession>A0A8T0P8Q1</accession>
<sequence>MHGSHVSFPSFPFFIHPASPLLSGSPLCSLPLLLDDGSGGASPRRRGCGRGRAIYHLRVFQNFTERLPELVEINSVTDVVMVMPLYGGSSRVQEFLELMSHMFLGPMDKIQIIERTSKLSDSINSKGKS</sequence>
<comment type="caution">
    <text evidence="1">The sequence shown here is derived from an EMBL/GenBank/DDBJ whole genome shotgun (WGS) entry which is preliminary data.</text>
</comment>
<gene>
    <name evidence="1" type="ORF">PVAP13_8NG104802</name>
</gene>
<dbReference type="EMBL" id="CM029052">
    <property type="protein sequence ID" value="KAG2557990.1"/>
    <property type="molecule type" value="Genomic_DNA"/>
</dbReference>
<name>A0A8T0P8Q1_PANVG</name>
<proteinExistence type="predicted"/>
<organism evidence="1 2">
    <name type="scientific">Panicum virgatum</name>
    <name type="common">Blackwell switchgrass</name>
    <dbReference type="NCBI Taxonomy" id="38727"/>
    <lineage>
        <taxon>Eukaryota</taxon>
        <taxon>Viridiplantae</taxon>
        <taxon>Streptophyta</taxon>
        <taxon>Embryophyta</taxon>
        <taxon>Tracheophyta</taxon>
        <taxon>Spermatophyta</taxon>
        <taxon>Magnoliopsida</taxon>
        <taxon>Liliopsida</taxon>
        <taxon>Poales</taxon>
        <taxon>Poaceae</taxon>
        <taxon>PACMAD clade</taxon>
        <taxon>Panicoideae</taxon>
        <taxon>Panicodae</taxon>
        <taxon>Paniceae</taxon>
        <taxon>Panicinae</taxon>
        <taxon>Panicum</taxon>
        <taxon>Panicum sect. Hiantes</taxon>
    </lineage>
</organism>
<dbReference type="AlphaFoldDB" id="A0A8T0P8Q1"/>
<keyword evidence="2" id="KW-1185">Reference proteome</keyword>
<evidence type="ECO:0000313" key="1">
    <source>
        <dbReference type="EMBL" id="KAG2557990.1"/>
    </source>
</evidence>